<dbReference type="GO" id="GO:0005634">
    <property type="term" value="C:nucleus"/>
    <property type="evidence" value="ECO:0007669"/>
    <property type="project" value="TreeGrafter"/>
</dbReference>
<dbReference type="GO" id="GO:0005829">
    <property type="term" value="C:cytosol"/>
    <property type="evidence" value="ECO:0007669"/>
    <property type="project" value="TreeGrafter"/>
</dbReference>
<name>A0A1G4J7Y8_9SACH</name>
<sequence>MSTLLLPLVSTGNVPQLVTDLILHSLSSEFEFVRELDSQYLFPFTGPLDYVKGSQASLYETAEGKTLTTPLELFYSSALNLYVVQQRSPLLQNYENNFCKEALVPLIEELQIEQLIIFDATDDIEESVAVSRLNRTPYSLGICEISQIDDIAAEFEQKLQMKDVLPRPTNNTLFKFTETSFQSGISAEQFTYKLCYHLLQSSKFTSCLKGIRYFNTYVQEGDNSEDAAAACDQLPLFVEGFPKITQYHTPVSWEGVYGVRNAPSSFEEGLYI</sequence>
<comment type="function">
    <text evidence="4">Involved in 20S proteasome assembly.</text>
</comment>
<evidence type="ECO:0000313" key="5">
    <source>
        <dbReference type="EMBL" id="SCU86020.1"/>
    </source>
</evidence>
<evidence type="ECO:0000256" key="2">
    <source>
        <dbReference type="ARBA" id="ARBA00023186"/>
    </source>
</evidence>
<dbReference type="EMBL" id="LT598482">
    <property type="protein sequence ID" value="SCU86020.1"/>
    <property type="molecule type" value="Genomic_DNA"/>
</dbReference>
<dbReference type="Pfam" id="PF09754">
    <property type="entry name" value="PAC2"/>
    <property type="match status" value="1"/>
</dbReference>
<protein>
    <recommendedName>
        <fullName evidence="1 4">Proteasome assembly chaperone 2</fullName>
    </recommendedName>
</protein>
<dbReference type="PIRSF" id="PIRSF010044">
    <property type="entry name" value="UCP010044"/>
    <property type="match status" value="1"/>
</dbReference>
<dbReference type="GO" id="GO:0043248">
    <property type="term" value="P:proteasome assembly"/>
    <property type="evidence" value="ECO:0007669"/>
    <property type="project" value="TreeGrafter"/>
</dbReference>
<dbReference type="InterPro" id="IPR038389">
    <property type="entry name" value="PSMG2_sf"/>
</dbReference>
<dbReference type="OrthoDB" id="10260712at2759"/>
<reference evidence="6" key="1">
    <citation type="submission" date="2016-03" db="EMBL/GenBank/DDBJ databases">
        <authorList>
            <person name="Devillers Hugo."/>
        </authorList>
    </citation>
    <scope>NUCLEOTIDE SEQUENCE [LARGE SCALE GENOMIC DNA]</scope>
</reference>
<keyword evidence="2 4" id="KW-0143">Chaperone</keyword>
<organism evidence="5 6">
    <name type="scientific">Lachancea meyersii CBS 8951</name>
    <dbReference type="NCBI Taxonomy" id="1266667"/>
    <lineage>
        <taxon>Eukaryota</taxon>
        <taxon>Fungi</taxon>
        <taxon>Dikarya</taxon>
        <taxon>Ascomycota</taxon>
        <taxon>Saccharomycotina</taxon>
        <taxon>Saccharomycetes</taxon>
        <taxon>Saccharomycetales</taxon>
        <taxon>Saccharomycetaceae</taxon>
        <taxon>Lachancea</taxon>
    </lineage>
</organism>
<dbReference type="InterPro" id="IPR019151">
    <property type="entry name" value="Proteasome_assmbl_chaperone_2"/>
</dbReference>
<proteinExistence type="inferred from homology"/>
<comment type="similarity">
    <text evidence="3 4">Belongs to the PSMG2 family.</text>
</comment>
<dbReference type="PANTHER" id="PTHR12970:SF1">
    <property type="entry name" value="PROTEASOME ASSEMBLY CHAPERONE 2"/>
    <property type="match status" value="1"/>
</dbReference>
<dbReference type="AlphaFoldDB" id="A0A1G4J7Y8"/>
<dbReference type="Gene3D" id="3.40.50.10900">
    <property type="entry name" value="PAC-like subunit"/>
    <property type="match status" value="2"/>
</dbReference>
<accession>A0A1G4J7Y8</accession>
<dbReference type="InterPro" id="IPR016562">
    <property type="entry name" value="Proteasome_assmbl_chp_2_euk"/>
</dbReference>
<dbReference type="PANTHER" id="PTHR12970">
    <property type="entry name" value="PROTEASOME ASSEMBLY CHAPERONE 2"/>
    <property type="match status" value="1"/>
</dbReference>
<evidence type="ECO:0000256" key="1">
    <source>
        <dbReference type="ARBA" id="ARBA00019186"/>
    </source>
</evidence>
<evidence type="ECO:0000256" key="3">
    <source>
        <dbReference type="ARBA" id="ARBA00025745"/>
    </source>
</evidence>
<evidence type="ECO:0000256" key="4">
    <source>
        <dbReference type="PIRNR" id="PIRNR010044"/>
    </source>
</evidence>
<evidence type="ECO:0000313" key="6">
    <source>
        <dbReference type="Proteomes" id="UP000191144"/>
    </source>
</evidence>
<keyword evidence="6" id="KW-1185">Reference proteome</keyword>
<gene>
    <name evidence="5" type="ORF">LAME_0D04148G</name>
</gene>
<comment type="subunit">
    <text evidence="4">Component of the 20S proteasome chaperone.</text>
</comment>
<dbReference type="Proteomes" id="UP000191144">
    <property type="component" value="Chromosome D"/>
</dbReference>